<dbReference type="OrthoDB" id="7647819at2"/>
<evidence type="ECO:0000313" key="2">
    <source>
        <dbReference type="Proteomes" id="UP000239480"/>
    </source>
</evidence>
<dbReference type="AlphaFoldDB" id="A0A2T0RZ08"/>
<keyword evidence="2" id="KW-1185">Reference proteome</keyword>
<name>A0A2T0RZ08_9RHOB</name>
<gene>
    <name evidence="1" type="ORF">CLV78_101514</name>
</gene>
<organism evidence="1 2">
    <name type="scientific">Aliiruegeria haliotis</name>
    <dbReference type="NCBI Taxonomy" id="1280846"/>
    <lineage>
        <taxon>Bacteria</taxon>
        <taxon>Pseudomonadati</taxon>
        <taxon>Pseudomonadota</taxon>
        <taxon>Alphaproteobacteria</taxon>
        <taxon>Rhodobacterales</taxon>
        <taxon>Roseobacteraceae</taxon>
        <taxon>Aliiruegeria</taxon>
    </lineage>
</organism>
<reference evidence="1 2" key="1">
    <citation type="submission" date="2018-03" db="EMBL/GenBank/DDBJ databases">
        <title>Genomic Encyclopedia of Archaeal and Bacterial Type Strains, Phase II (KMG-II): from individual species to whole genera.</title>
        <authorList>
            <person name="Goeker M."/>
        </authorList>
    </citation>
    <scope>NUCLEOTIDE SEQUENCE [LARGE SCALE GENOMIC DNA]</scope>
    <source>
        <strain evidence="1 2">DSM 29328</strain>
    </source>
</reference>
<dbReference type="EMBL" id="PVTD01000001">
    <property type="protein sequence ID" value="PRY26419.1"/>
    <property type="molecule type" value="Genomic_DNA"/>
</dbReference>
<proteinExistence type="predicted"/>
<comment type="caution">
    <text evidence="1">The sequence shown here is derived from an EMBL/GenBank/DDBJ whole genome shotgun (WGS) entry which is preliminary data.</text>
</comment>
<accession>A0A2T0RZ08</accession>
<evidence type="ECO:0000313" key="1">
    <source>
        <dbReference type="EMBL" id="PRY26419.1"/>
    </source>
</evidence>
<protein>
    <submittedName>
        <fullName evidence="1">Uncharacterized protein</fullName>
    </submittedName>
</protein>
<dbReference type="Proteomes" id="UP000239480">
    <property type="component" value="Unassembled WGS sequence"/>
</dbReference>
<sequence>MKATPAALRSADQLAAVVGAGTLPTGVQDLGRRVLERVSSPVRIAVLGAPDAGLAGVVNAVLEGDIVPDRSGMPPLDLSFGLDPAIRVVTAEGQESAVDLATFARLVPWDLAMVSLAAPVPLLEKASFLLVPLEGRMPDIEAAIAWAARRADMAVLCTTEPGAAGAGVEGQEILERLPEALVDHTFLAVTGTVAMRTGGGDSLAVELDPEAQVRGLHWIGDGAGQAQRLAQFRADLFDHVSTARREDLESALVFLDRYRAVPEVGPATTPEPQDAGLETKAPATDVAPGVDAARPDPVTDAQSRAPAEIVCFLSARAEALSRLCDVPGGDALEAAAPDVLAHCMESIETCAGMATEDCGAAGLVLAEASDLMLLMQLEATADAVCDAVALVLQVRNDCESLLCA</sequence>
<dbReference type="RefSeq" id="WP_106203185.1">
    <property type="nucleotide sequence ID" value="NZ_PVTD01000001.1"/>
</dbReference>